<evidence type="ECO:0000256" key="12">
    <source>
        <dbReference type="ARBA" id="ARBA00023125"/>
    </source>
</evidence>
<keyword evidence="9 17" id="KW-0862">Zinc</keyword>
<dbReference type="InterPro" id="IPR013815">
    <property type="entry name" value="ATP_grasp_subdomain_1"/>
</dbReference>
<dbReference type="Gene3D" id="3.30.1490.20">
    <property type="entry name" value="ATP-grasp fold, A domain"/>
    <property type="match status" value="1"/>
</dbReference>
<dbReference type="InterPro" id="IPR027417">
    <property type="entry name" value="P-loop_NTPase"/>
</dbReference>
<dbReference type="PROSITE" id="PS50893">
    <property type="entry name" value="ABC_TRANSPORTER_2"/>
    <property type="match status" value="2"/>
</dbReference>
<dbReference type="InterPro" id="IPR004602">
    <property type="entry name" value="UvrA"/>
</dbReference>
<comment type="function">
    <text evidence="17">The UvrABC repair system catalyzes the recognition and processing of DNA lesions. UvrA is an ATPase and a DNA-binding protein. A damage recognition complex composed of 2 UvrA and 2 UvrB subunits scans DNA for abnormalities. When the presence of a lesion has been verified by UvrB, the UvrA molecules dissociate.</text>
</comment>
<dbReference type="PROSITE" id="PS00211">
    <property type="entry name" value="ABC_TRANSPORTER_1"/>
    <property type="match status" value="2"/>
</dbReference>
<evidence type="ECO:0000256" key="1">
    <source>
        <dbReference type="ARBA" id="ARBA00004496"/>
    </source>
</evidence>
<feature type="zinc finger region" description="C4-type" evidence="17">
    <location>
        <begin position="738"/>
        <end position="764"/>
    </location>
</feature>
<keyword evidence="5 17" id="KW-0547">Nucleotide-binding</keyword>
<evidence type="ECO:0000256" key="5">
    <source>
        <dbReference type="ARBA" id="ARBA00022741"/>
    </source>
</evidence>
<dbReference type="HAMAP" id="MF_00205">
    <property type="entry name" value="UvrA"/>
    <property type="match status" value="1"/>
</dbReference>
<feature type="domain" description="ABC transporter" evidence="19">
    <location>
        <begin position="604"/>
        <end position="935"/>
    </location>
</feature>
<dbReference type="PANTHER" id="PTHR43152">
    <property type="entry name" value="UVRABC SYSTEM PROTEIN A"/>
    <property type="match status" value="1"/>
</dbReference>
<evidence type="ECO:0000313" key="21">
    <source>
        <dbReference type="Proteomes" id="UP001527057"/>
    </source>
</evidence>
<keyword evidence="12 17" id="KW-0238">DNA-binding</keyword>
<dbReference type="Proteomes" id="UP001527057">
    <property type="component" value="Unassembled WGS sequence"/>
</dbReference>
<evidence type="ECO:0000256" key="6">
    <source>
        <dbReference type="ARBA" id="ARBA00022763"/>
    </source>
</evidence>
<accession>A0ABT4F4Z4</accession>
<evidence type="ECO:0000256" key="17">
    <source>
        <dbReference type="HAMAP-Rule" id="MF_00205"/>
    </source>
</evidence>
<keyword evidence="6 17" id="KW-0227">DNA damage</keyword>
<dbReference type="CDD" id="cd03270">
    <property type="entry name" value="ABC_UvrA_I"/>
    <property type="match status" value="1"/>
</dbReference>
<evidence type="ECO:0000256" key="15">
    <source>
        <dbReference type="ARBA" id="ARBA00039316"/>
    </source>
</evidence>
<keyword evidence="17" id="KW-0742">SOS response</keyword>
<evidence type="ECO:0000256" key="13">
    <source>
        <dbReference type="ARBA" id="ARBA00023204"/>
    </source>
</evidence>
<comment type="subunit">
    <text evidence="17">Forms a heterotetramer with UvrB during the search for lesions.</text>
</comment>
<dbReference type="Pfam" id="PF17760">
    <property type="entry name" value="UvrA_inter"/>
    <property type="match status" value="1"/>
</dbReference>
<feature type="domain" description="ABC transporter" evidence="19">
    <location>
        <begin position="294"/>
        <end position="593"/>
    </location>
</feature>
<evidence type="ECO:0000256" key="11">
    <source>
        <dbReference type="ARBA" id="ARBA00022881"/>
    </source>
</evidence>
<comment type="similarity">
    <text evidence="14 17">Belongs to the ABC transporter superfamily. UvrA family.</text>
</comment>
<keyword evidence="4 17" id="KW-0677">Repeat</keyword>
<comment type="subcellular location">
    <subcellularLocation>
        <location evidence="1 17">Cytoplasm</location>
    </subcellularLocation>
</comment>
<keyword evidence="13 17" id="KW-0234">DNA repair</keyword>
<proteinExistence type="inferred from homology"/>
<evidence type="ECO:0000256" key="3">
    <source>
        <dbReference type="ARBA" id="ARBA00022723"/>
    </source>
</evidence>
<evidence type="ECO:0000256" key="16">
    <source>
        <dbReference type="ARBA" id="ARBA00042156"/>
    </source>
</evidence>
<evidence type="ECO:0000256" key="10">
    <source>
        <dbReference type="ARBA" id="ARBA00022840"/>
    </source>
</evidence>
<evidence type="ECO:0000256" key="2">
    <source>
        <dbReference type="ARBA" id="ARBA00022490"/>
    </source>
</evidence>
<keyword evidence="21" id="KW-1185">Reference proteome</keyword>
<dbReference type="NCBIfam" id="TIGR00630">
    <property type="entry name" value="uvra"/>
    <property type="match status" value="1"/>
</dbReference>
<dbReference type="Gene3D" id="3.40.50.300">
    <property type="entry name" value="P-loop containing nucleotide triphosphate hydrolases"/>
    <property type="match status" value="2"/>
</dbReference>
<keyword evidence="7 17" id="KW-0228">DNA excision</keyword>
<evidence type="ECO:0000313" key="20">
    <source>
        <dbReference type="EMBL" id="MCY9577114.1"/>
    </source>
</evidence>
<reference evidence="20 21" key="1">
    <citation type="submission" date="2022-05" db="EMBL/GenBank/DDBJ databases">
        <title>Genome Sequencing of Bee-Associated Microbes.</title>
        <authorList>
            <person name="Dunlap C."/>
        </authorList>
    </citation>
    <scope>NUCLEOTIDE SEQUENCE [LARGE SCALE GENOMIC DNA]</scope>
    <source>
        <strain evidence="20 21">CBP-1093</strain>
    </source>
</reference>
<keyword evidence="20" id="KW-0378">Hydrolase</keyword>
<keyword evidence="2 17" id="KW-0963">Cytoplasm</keyword>
<dbReference type="InterPro" id="IPR017871">
    <property type="entry name" value="ABC_transporter-like_CS"/>
</dbReference>
<organism evidence="20 21">
    <name type="scientific">Bacillus xiamenensis</name>
    <dbReference type="NCBI Taxonomy" id="1178537"/>
    <lineage>
        <taxon>Bacteria</taxon>
        <taxon>Bacillati</taxon>
        <taxon>Bacillota</taxon>
        <taxon>Bacilli</taxon>
        <taxon>Bacillales</taxon>
        <taxon>Bacillaceae</taxon>
        <taxon>Bacillus</taxon>
    </lineage>
</organism>
<dbReference type="NCBIfam" id="NF001503">
    <property type="entry name" value="PRK00349.1"/>
    <property type="match status" value="1"/>
</dbReference>
<dbReference type="InterPro" id="IPR003439">
    <property type="entry name" value="ABC_transporter-like_ATP-bd"/>
</dbReference>
<dbReference type="RefSeq" id="WP_008358401.1">
    <property type="nucleotide sequence ID" value="NZ_AMSH01000026.1"/>
</dbReference>
<keyword evidence="3 17" id="KW-0479">Metal-binding</keyword>
<evidence type="ECO:0000256" key="9">
    <source>
        <dbReference type="ARBA" id="ARBA00022833"/>
    </source>
</evidence>
<dbReference type="Gene3D" id="1.10.8.280">
    <property type="entry name" value="ABC transporter ATPase domain-like"/>
    <property type="match status" value="1"/>
</dbReference>
<dbReference type="InterPro" id="IPR041102">
    <property type="entry name" value="UvrA_inter"/>
</dbReference>
<feature type="coiled-coil region" evidence="18">
    <location>
        <begin position="178"/>
        <end position="205"/>
    </location>
</feature>
<feature type="zinc finger region" description="C4-type" evidence="17">
    <location>
        <begin position="252"/>
        <end position="279"/>
    </location>
</feature>
<protein>
    <recommendedName>
        <fullName evidence="15 17">UvrABC system protein A</fullName>
        <shortName evidence="17">UvrA protein</shortName>
    </recommendedName>
    <alternativeName>
        <fullName evidence="16 17">Excinuclease ABC subunit A</fullName>
    </alternativeName>
</protein>
<keyword evidence="11 17" id="KW-0267">Excision nuclease</keyword>
<gene>
    <name evidence="17 20" type="primary">uvrA</name>
    <name evidence="20" type="ORF">M5W27_15065</name>
</gene>
<dbReference type="InterPro" id="IPR041552">
    <property type="entry name" value="UvrA_DNA-bd"/>
</dbReference>
<sequence length="958" mass="106906">MAMERIEVKGARAHNLKNIDVNIPRDQLVVMTGLSGSGKSSLAFDTIYAEGQRRYVESLSAYARQFLGQMDKPDVDAIEGLSPAISIDQKTTSRNPRSTVGTVTEIYDYLRLLYARVGKPICPIHGIEITSQTIEQMTDRILEYPERTKLQVLAPVVSGRKGTHVKVLDQIRKQGYVRVRVDGEMEDLSEEIELEKNKKHSIEVVIDRIVVKEGIAARLSDSLETALRLGEGRVMIDVIGQEELLFSEHHACPHCGFSIGELEPRMFSFNSPFGACPSCDGLGSKLEVDPELVIPNKDLTLRQHAIAPWEPQSSQYYPQLLEAVCTHYGIDMDIPVKDIPPHLFDKILYGSGSELIYFKYENDFGQVRENEIEFEGVLRNIERRYKETSSDYIREQMEKYMANQPCPTCKGYRLKKETLAILINGKHIGEITDLSVSDALDFYEKIELSKKDLQIAQLILREIKERLSFLNNVGLDYLTLNRSAGTLSGGEAQRIRLATQIGSRLTGVLYILDEPSIGLHQRDNDRLIGTLKNMRDIGNTLIVVEHDEDTMLAADYLIDIGPGAGVHGGEVISAGTPEEVMKDPKSLTGQYLSGEKFIPLPIERRKPDGRYIEIKGAKENNLKNVNVKFPLGVFTAVTGVSGSGKSTLVNEILLKSLAQKLHRAKAKPGQHKEVKGMDYLDKVIDIDQSPIGRTPRSNPATYTGVFDDVRDVFAQTNEAKVRGYKKGRFSFNVKGGRCEACRGDGIIKIEMHFLPDVYVPCEVCHGKRYNRETLEVTYKGKNISDVLEMTVEDALQFFENIPKIKRKLQTIFDVGLGYITLGQPATTLSGGEAQRVKLASELHRRSNGRSLYILDEPTTGLHVDDIARLLKVLQRLVENGDTVLVIEHNLDIIKAADYLVDLGPEGGAGGGTIIASGTPEQIAKEKASYTGQYLKPILERDRERMKQLVKETESVTSS</sequence>
<evidence type="ECO:0000256" key="7">
    <source>
        <dbReference type="ARBA" id="ARBA00022769"/>
    </source>
</evidence>
<keyword evidence="10 17" id="KW-0067">ATP-binding</keyword>
<dbReference type="SUPFAM" id="SSF52540">
    <property type="entry name" value="P-loop containing nucleoside triphosphate hydrolases"/>
    <property type="match status" value="2"/>
</dbReference>
<keyword evidence="18" id="KW-0175">Coiled coil</keyword>
<comment type="caution">
    <text evidence="20">The sequence shown here is derived from an EMBL/GenBank/DDBJ whole genome shotgun (WGS) entry which is preliminary data.</text>
</comment>
<dbReference type="CDD" id="cd03271">
    <property type="entry name" value="ABC_UvrA_II"/>
    <property type="match status" value="1"/>
</dbReference>
<evidence type="ECO:0000256" key="18">
    <source>
        <dbReference type="SAM" id="Coils"/>
    </source>
</evidence>
<dbReference type="EMBL" id="JAMDMH010000035">
    <property type="protein sequence ID" value="MCY9577114.1"/>
    <property type="molecule type" value="Genomic_DNA"/>
</dbReference>
<evidence type="ECO:0000256" key="14">
    <source>
        <dbReference type="ARBA" id="ARBA00038000"/>
    </source>
</evidence>
<evidence type="ECO:0000256" key="4">
    <source>
        <dbReference type="ARBA" id="ARBA00022737"/>
    </source>
</evidence>
<evidence type="ECO:0000259" key="19">
    <source>
        <dbReference type="PROSITE" id="PS50893"/>
    </source>
</evidence>
<keyword evidence="8 17" id="KW-0863">Zinc-finger</keyword>
<dbReference type="PANTHER" id="PTHR43152:SF3">
    <property type="entry name" value="UVRABC SYSTEM PROTEIN A"/>
    <property type="match status" value="1"/>
</dbReference>
<dbReference type="Gene3D" id="1.20.1580.10">
    <property type="entry name" value="ABC transporter ATPase like domain"/>
    <property type="match status" value="2"/>
</dbReference>
<evidence type="ECO:0000256" key="8">
    <source>
        <dbReference type="ARBA" id="ARBA00022771"/>
    </source>
</evidence>
<dbReference type="GO" id="GO:0016787">
    <property type="term" value="F:hydrolase activity"/>
    <property type="evidence" value="ECO:0007669"/>
    <property type="project" value="UniProtKB-KW"/>
</dbReference>
<name>A0ABT4F4Z4_9BACI</name>
<feature type="binding site" evidence="17">
    <location>
        <begin position="639"/>
        <end position="646"/>
    </location>
    <ligand>
        <name>ATP</name>
        <dbReference type="ChEBI" id="CHEBI:30616"/>
    </ligand>
</feature>
<feature type="binding site" evidence="17">
    <location>
        <begin position="33"/>
        <end position="40"/>
    </location>
    <ligand>
        <name>ATP</name>
        <dbReference type="ChEBI" id="CHEBI:30616"/>
    </ligand>
</feature>
<dbReference type="Pfam" id="PF17755">
    <property type="entry name" value="UvrA_DNA-bind"/>
    <property type="match status" value="1"/>
</dbReference>